<dbReference type="RefSeq" id="WP_189836351.1">
    <property type="nucleotide sequence ID" value="NZ_BGOW01000015.1"/>
</dbReference>
<proteinExistence type="predicted"/>
<protein>
    <recommendedName>
        <fullName evidence="4">DUF4381 domain-containing protein</fullName>
    </recommendedName>
</protein>
<keyword evidence="1" id="KW-0812">Transmembrane</keyword>
<name>A0A401JEN4_9PROT</name>
<comment type="caution">
    <text evidence="2">The sequence shown here is derived from an EMBL/GenBank/DDBJ whole genome shotgun (WGS) entry which is preliminary data.</text>
</comment>
<gene>
    <name evidence="2" type="ORF">SFMTTN_1885</name>
</gene>
<reference evidence="2 3" key="1">
    <citation type="journal article" date="2019" name="Front. Microbiol.">
        <title>Genomes of Neutrophilic Sulfur-Oxidizing Chemolithoautotrophs Representing 9 Proteobacterial Species From 8 Genera.</title>
        <authorList>
            <person name="Watanabe T."/>
            <person name="Kojima H."/>
            <person name="Umezawa K."/>
            <person name="Hori C."/>
            <person name="Takasuka T.E."/>
            <person name="Kato Y."/>
            <person name="Fukui M."/>
        </authorList>
    </citation>
    <scope>NUCLEOTIDE SEQUENCE [LARGE SCALE GENOMIC DNA]</scope>
    <source>
        <strain evidence="2 3">TTN</strain>
    </source>
</reference>
<dbReference type="EMBL" id="BGOW01000015">
    <property type="protein sequence ID" value="GBL46073.1"/>
    <property type="molecule type" value="Genomic_DNA"/>
</dbReference>
<feature type="transmembrane region" description="Helical" evidence="1">
    <location>
        <begin position="24"/>
        <end position="42"/>
    </location>
</feature>
<accession>A0A401JEN4</accession>
<evidence type="ECO:0008006" key="4">
    <source>
        <dbReference type="Google" id="ProtNLM"/>
    </source>
</evidence>
<evidence type="ECO:0000313" key="3">
    <source>
        <dbReference type="Proteomes" id="UP000286806"/>
    </source>
</evidence>
<keyword evidence="1" id="KW-1133">Transmembrane helix</keyword>
<dbReference type="Proteomes" id="UP000286806">
    <property type="component" value="Unassembled WGS sequence"/>
</dbReference>
<organism evidence="2 3">
    <name type="scientific">Sulfuriferula multivorans</name>
    <dbReference type="NCBI Taxonomy" id="1559896"/>
    <lineage>
        <taxon>Bacteria</taxon>
        <taxon>Pseudomonadati</taxon>
        <taxon>Pseudomonadota</taxon>
        <taxon>Betaproteobacteria</taxon>
        <taxon>Nitrosomonadales</taxon>
        <taxon>Sulfuricellaceae</taxon>
        <taxon>Sulfuriferula</taxon>
    </lineage>
</organism>
<evidence type="ECO:0000256" key="1">
    <source>
        <dbReference type="SAM" id="Phobius"/>
    </source>
</evidence>
<evidence type="ECO:0000313" key="2">
    <source>
        <dbReference type="EMBL" id="GBL46073.1"/>
    </source>
</evidence>
<keyword evidence="1" id="KW-0472">Membrane</keyword>
<keyword evidence="3" id="KW-1185">Reference proteome</keyword>
<sequence length="145" mass="16377">MNDPTSGLIDIIEPVRPMLVATSYSAWWLVLALVALGLWMRWRWRGVRACRKRLQQLRQACAAGHVSQHTAAYRLASELRLGLQLQQLNADLPPPALPVAEHPGWAEAIARLDTLRYQAGAGLEEGEWMRLCNQVDIWLKRAGRC</sequence>
<dbReference type="AlphaFoldDB" id="A0A401JEN4"/>